<protein>
    <submittedName>
        <fullName evidence="1">Uncharacterized protein</fullName>
    </submittedName>
</protein>
<reference evidence="1" key="2">
    <citation type="submission" date="2023-10" db="EMBL/GenBank/DDBJ databases">
        <authorList>
            <person name="Khurajog B."/>
        </authorList>
    </citation>
    <scope>NUCLEOTIDE SEQUENCE</scope>
    <source>
        <strain evidence="1">BF14</strain>
    </source>
</reference>
<reference evidence="1" key="1">
    <citation type="journal article" date="2023" name="PeerJ">
        <title>Selection and evaluation of lactic acid bacteria from chicken feces in Thailand as potential probiotics.</title>
        <authorList>
            <person name="Khurajog B."/>
            <person name="Disastra Y."/>
            <person name="Lawwyne L.D."/>
            <person name="Sirichokchatchawan W."/>
            <person name="Niyomtham W."/>
            <person name="Yindee J."/>
            <person name="Hampson D.J."/>
            <person name="Prapasarakul N."/>
        </authorList>
    </citation>
    <scope>NUCLEOTIDE SEQUENCE</scope>
    <source>
        <strain evidence="1">BF14</strain>
    </source>
</reference>
<dbReference type="Proteomes" id="UP001280415">
    <property type="component" value="Unassembled WGS sequence"/>
</dbReference>
<accession>A0AAW8YMS3</accession>
<name>A0AAW8YMS3_PEDAC</name>
<gene>
    <name evidence="1" type="ORF">R0H03_04065</name>
</gene>
<dbReference type="EMBL" id="JAWJAX010000003">
    <property type="protein sequence ID" value="MDV2911041.1"/>
    <property type="molecule type" value="Genomic_DNA"/>
</dbReference>
<dbReference type="AlphaFoldDB" id="A0AAW8YMS3"/>
<sequence>MKRRIVRGLNYFTQKGPTVIKGSDSPYYIAWDNQVVSNYRTVQAYLFKHGGK</sequence>
<comment type="caution">
    <text evidence="1">The sequence shown here is derived from an EMBL/GenBank/DDBJ whole genome shotgun (WGS) entry which is preliminary data.</text>
</comment>
<proteinExistence type="predicted"/>
<organism evidence="1 2">
    <name type="scientific">Pediococcus acidilactici</name>
    <dbReference type="NCBI Taxonomy" id="1254"/>
    <lineage>
        <taxon>Bacteria</taxon>
        <taxon>Bacillati</taxon>
        <taxon>Bacillota</taxon>
        <taxon>Bacilli</taxon>
        <taxon>Lactobacillales</taxon>
        <taxon>Lactobacillaceae</taxon>
        <taxon>Pediococcus</taxon>
        <taxon>Pediococcus acidilactici group</taxon>
    </lineage>
</organism>
<dbReference type="RefSeq" id="WP_271854673.1">
    <property type="nucleotide sequence ID" value="NZ_CP140878.1"/>
</dbReference>
<evidence type="ECO:0000313" key="1">
    <source>
        <dbReference type="EMBL" id="MDV2911041.1"/>
    </source>
</evidence>
<evidence type="ECO:0000313" key="2">
    <source>
        <dbReference type="Proteomes" id="UP001280415"/>
    </source>
</evidence>